<proteinExistence type="predicted"/>
<sequence>MSVHSIADSRGYYHRLMQPIPGDHPCGLSLEYDSAFLMLQQNCNPS</sequence>
<dbReference type="AlphaFoldDB" id="F4N0H7"/>
<organism evidence="1">
    <name type="scientific">Yersinia enterocolitica W22703</name>
    <dbReference type="NCBI Taxonomy" id="913028"/>
    <lineage>
        <taxon>Bacteria</taxon>
        <taxon>Pseudomonadati</taxon>
        <taxon>Pseudomonadota</taxon>
        <taxon>Gammaproteobacteria</taxon>
        <taxon>Enterobacterales</taxon>
        <taxon>Yersiniaceae</taxon>
        <taxon>Yersinia</taxon>
    </lineage>
</organism>
<name>F4N0H7_YEREN</name>
<protein>
    <submittedName>
        <fullName evidence="1">Uncharacterized protein</fullName>
    </submittedName>
</protein>
<evidence type="ECO:0000313" key="1">
    <source>
        <dbReference type="EMBL" id="CBX71585.1"/>
    </source>
</evidence>
<dbReference type="EMBL" id="FR718614">
    <property type="protein sequence ID" value="CBX71585.1"/>
    <property type="molecule type" value="Genomic_DNA"/>
</dbReference>
<accession>F4N0H7</accession>
<reference evidence="1" key="1">
    <citation type="journal article" date="2011" name="BMC Genomics">
        <title>Shotgun sequencing of Yersinia enterocolitica strain W22703 (biotype 2, serotype O:9): genomic evidence for oscillation between invertebrates and mammals.</title>
        <authorList>
            <person name="Fuchs T.M."/>
            <person name="Brandt K."/>
            <person name="Starke M."/>
            <person name="Rattei T."/>
        </authorList>
    </citation>
    <scope>NUCLEOTIDE SEQUENCE</scope>
</reference>
<gene>
    <name evidence="1" type="ORF">YEW_CT11320</name>
</gene>